<protein>
    <submittedName>
        <fullName evidence="1">Acyl-CoA dehydrogenase family protein</fullName>
    </submittedName>
</protein>
<sequence length="127" mass="13877">MSAGINTYKTDLREIFFTLFEQFGFGQVAGQAPYDAWGPDEAKAVLTETYRFAREVLGPLNSVGDREGCRVENGAVFTPKGFKDAWNKLYEQGFKTVAVSPDHGGQGAPMMLQVTVEEILSGANTAF</sequence>
<dbReference type="RefSeq" id="WP_207057433.1">
    <property type="nucleotide sequence ID" value="NZ_JAFIMU010000014.1"/>
</dbReference>
<dbReference type="SUPFAM" id="SSF56645">
    <property type="entry name" value="Acyl-CoA dehydrogenase NM domain-like"/>
    <property type="match status" value="1"/>
</dbReference>
<dbReference type="PANTHER" id="PTHR42803">
    <property type="entry name" value="ACYL-COA DEHYDROGENASE"/>
    <property type="match status" value="1"/>
</dbReference>
<organism evidence="1 2">
    <name type="scientific">Corallococcus macrosporus</name>
    <dbReference type="NCBI Taxonomy" id="35"/>
    <lineage>
        <taxon>Bacteria</taxon>
        <taxon>Pseudomonadati</taxon>
        <taxon>Myxococcota</taxon>
        <taxon>Myxococcia</taxon>
        <taxon>Myxococcales</taxon>
        <taxon>Cystobacterineae</taxon>
        <taxon>Myxococcaceae</taxon>
        <taxon>Corallococcus</taxon>
    </lineage>
</organism>
<dbReference type="PANTHER" id="PTHR42803:SF1">
    <property type="entry name" value="BROAD-SPECIFICITY LINEAR ACYL-COA DEHYDROGENASE FADE5"/>
    <property type="match status" value="1"/>
</dbReference>
<dbReference type="InterPro" id="IPR009100">
    <property type="entry name" value="AcylCoA_DH/oxidase_NM_dom_sf"/>
</dbReference>
<dbReference type="InterPro" id="IPR037069">
    <property type="entry name" value="AcylCoA_DH/ox_N_sf"/>
</dbReference>
<proteinExistence type="predicted"/>
<dbReference type="InterPro" id="IPR052166">
    <property type="entry name" value="Diverse_Acyl-CoA_DH"/>
</dbReference>
<dbReference type="EMBL" id="JAFIMU010000014">
    <property type="protein sequence ID" value="MBN8232870.1"/>
    <property type="molecule type" value="Genomic_DNA"/>
</dbReference>
<evidence type="ECO:0000313" key="1">
    <source>
        <dbReference type="EMBL" id="MBN8232870.1"/>
    </source>
</evidence>
<reference evidence="1 2" key="1">
    <citation type="submission" date="2021-02" db="EMBL/GenBank/DDBJ databases">
        <title>De Novo genome assembly of isolated myxobacteria.</title>
        <authorList>
            <person name="Stevens D.C."/>
        </authorList>
    </citation>
    <scope>NUCLEOTIDE SEQUENCE [LARGE SCALE GENOMIC DNA]</scope>
    <source>
        <strain evidence="1 2">ATCC 29039</strain>
    </source>
</reference>
<comment type="caution">
    <text evidence="1">The sequence shown here is derived from an EMBL/GenBank/DDBJ whole genome shotgun (WGS) entry which is preliminary data.</text>
</comment>
<name>A0ABS3DNG2_9BACT</name>
<accession>A0ABS3DNG2</accession>
<dbReference type="Proteomes" id="UP000664052">
    <property type="component" value="Unassembled WGS sequence"/>
</dbReference>
<keyword evidence="2" id="KW-1185">Reference proteome</keyword>
<feature type="non-terminal residue" evidence="1">
    <location>
        <position position="127"/>
    </location>
</feature>
<gene>
    <name evidence="1" type="ORF">JYK02_35670</name>
</gene>
<dbReference type="Gene3D" id="1.10.540.10">
    <property type="entry name" value="Acyl-CoA dehydrogenase/oxidase, N-terminal domain"/>
    <property type="match status" value="1"/>
</dbReference>
<evidence type="ECO:0000313" key="2">
    <source>
        <dbReference type="Proteomes" id="UP000664052"/>
    </source>
</evidence>